<proteinExistence type="predicted"/>
<dbReference type="Proteomes" id="UP001144978">
    <property type="component" value="Unassembled WGS sequence"/>
</dbReference>
<keyword evidence="2" id="KW-1185">Reference proteome</keyword>
<sequence length="110" mass="12164">MGAVLIGWLLRSASWLPSARHAARARGADSRKRPKHAFRARVPRHGVQRVQAYLPRVCVRAGDAHTPQSVSLPGGDPEDAIGRRGKQVRVGENRVQLYIVHADHMTYGKV</sequence>
<evidence type="ECO:0000313" key="1">
    <source>
        <dbReference type="EMBL" id="KAJ2955204.1"/>
    </source>
</evidence>
<gene>
    <name evidence="1" type="ORF">NUW54_g14757</name>
</gene>
<organism evidence="1 2">
    <name type="scientific">Trametes sanguinea</name>
    <dbReference type="NCBI Taxonomy" id="158606"/>
    <lineage>
        <taxon>Eukaryota</taxon>
        <taxon>Fungi</taxon>
        <taxon>Dikarya</taxon>
        <taxon>Basidiomycota</taxon>
        <taxon>Agaricomycotina</taxon>
        <taxon>Agaricomycetes</taxon>
        <taxon>Polyporales</taxon>
        <taxon>Polyporaceae</taxon>
        <taxon>Trametes</taxon>
    </lineage>
</organism>
<evidence type="ECO:0000313" key="2">
    <source>
        <dbReference type="Proteomes" id="UP001144978"/>
    </source>
</evidence>
<reference evidence="1" key="1">
    <citation type="submission" date="2022-08" db="EMBL/GenBank/DDBJ databases">
        <title>Genome Sequence of Pycnoporus sanguineus.</title>
        <authorList>
            <person name="Buettner E."/>
        </authorList>
    </citation>
    <scope>NUCLEOTIDE SEQUENCE</scope>
    <source>
        <strain evidence="1">CG-C14</strain>
    </source>
</reference>
<comment type="caution">
    <text evidence="1">The sequence shown here is derived from an EMBL/GenBank/DDBJ whole genome shotgun (WGS) entry which is preliminary data.</text>
</comment>
<name>A0ACC1MAN5_9APHY</name>
<dbReference type="EMBL" id="JANSHE010007931">
    <property type="protein sequence ID" value="KAJ2955204.1"/>
    <property type="molecule type" value="Genomic_DNA"/>
</dbReference>
<protein>
    <submittedName>
        <fullName evidence="1">Uncharacterized protein</fullName>
    </submittedName>
</protein>
<accession>A0ACC1MAN5</accession>